<dbReference type="Pfam" id="PF17289">
    <property type="entry name" value="Terminase_6C"/>
    <property type="match status" value="1"/>
</dbReference>
<dbReference type="Gene3D" id="3.40.50.300">
    <property type="entry name" value="P-loop containing nucleotide triphosphate hydrolases"/>
    <property type="match status" value="1"/>
</dbReference>
<dbReference type="GeneID" id="10228608"/>
<dbReference type="Proteomes" id="UP000007502">
    <property type="component" value="Segment"/>
</dbReference>
<feature type="domain" description="Terminase large subunit gp17-like C-terminal" evidence="5">
    <location>
        <begin position="350"/>
        <end position="448"/>
    </location>
</feature>
<evidence type="ECO:0000313" key="6">
    <source>
        <dbReference type="EMBL" id="ADX87945.1"/>
    </source>
</evidence>
<protein>
    <submittedName>
        <fullName evidence="6">Terminase large subunit</fullName>
    </submittedName>
</protein>
<keyword evidence="4" id="KW-0231">Viral genome packaging</keyword>
<dbReference type="RefSeq" id="YP_004251070.1">
    <property type="nucleotide sequence ID" value="NC_015157.1"/>
</dbReference>
<dbReference type="OrthoDB" id="2120at10239"/>
<sequence length="476" mass="54333">MAGGGKSWAILFDVLKYVDCPNYYAVFFRNTLKQIERTLWPEAKEMYDPFIRYQSGENKGKFIGKAQIKEQAKVIIFPSGAKVEFSFLDNEAEIKKNWQGAQLTAAYFEEFGNHSEFAFNYIRTRMRSKSKYRSYIRCTLNPEPNHFCLKYLARFIDQKTGFAIKEYSGRTAYYVTDKGETITSWSEEELLEKYPNKKPRKYTMIPSSLADNPAMLANNEDYADDLMANDPQNAALLLEGNWLWKPAANGVWDRGTIKYADKVPMGAVYLRAYDKASSKPSKEGGDSKQLDPDYTASIKFARCPDGNIYVLGDYVEDNDGNQIARIRETPGPRDAHIERQAFHDGIDCVIILPKDPGQSGVVEMQESAKKLTKHGFIVKPDPSPPNKSKRLRFEPFASACYVGYVYFVRSSFSQTVWDYMLQELENFDGMKNNGYHDDLVDSFSSAFSAIQKLRVHKHFTPPPISAPTALSRFKSR</sequence>
<evidence type="ECO:0000313" key="7">
    <source>
        <dbReference type="Proteomes" id="UP000007502"/>
    </source>
</evidence>
<reference evidence="6 7" key="1">
    <citation type="journal article" date="2011" name="MBio">
        <title>Evidence of a dominant lineage of Vibrio cholerae-specific lytic bacteriophages shed by cholera patients over a 10-year period in Dhaka, Bangladesh.</title>
        <authorList>
            <person name="Seed K.D."/>
            <person name="Bodi K.L."/>
            <person name="Kropinski A.M."/>
            <person name="Ackermann H.W."/>
            <person name="Calderwood S.B."/>
            <person name="Qadri F."/>
            <person name="Camilli A."/>
        </authorList>
    </citation>
    <scope>NUCLEOTIDE SEQUENCE [LARGE SCALE GENOMIC DNA]</scope>
</reference>
<organism evidence="6 7">
    <name type="scientific">Vibrio phage ICP1</name>
    <dbReference type="NCBI Taxonomy" id="979525"/>
    <lineage>
        <taxon>Viruses</taxon>
        <taxon>Duplodnaviria</taxon>
        <taxon>Heunggongvirae</taxon>
        <taxon>Uroviricota</taxon>
        <taxon>Caudoviricetes</taxon>
        <taxon>Mohonavirus</taxon>
        <taxon>Mohonavirus ICP1</taxon>
    </lineage>
</organism>
<dbReference type="InterPro" id="IPR035421">
    <property type="entry name" value="Terminase_6C"/>
</dbReference>
<proteinExistence type="predicted"/>
<evidence type="ECO:0000256" key="3">
    <source>
        <dbReference type="ARBA" id="ARBA00022840"/>
    </source>
</evidence>
<dbReference type="Pfam" id="PF03237">
    <property type="entry name" value="Terminase_6N"/>
    <property type="match status" value="1"/>
</dbReference>
<evidence type="ECO:0000256" key="2">
    <source>
        <dbReference type="ARBA" id="ARBA00022741"/>
    </source>
</evidence>
<dbReference type="EMBL" id="HQ641347">
    <property type="protein sequence ID" value="ADX87945.1"/>
    <property type="molecule type" value="Genomic_DNA"/>
</dbReference>
<evidence type="ECO:0000256" key="4">
    <source>
        <dbReference type="ARBA" id="ARBA00023219"/>
    </source>
</evidence>
<dbReference type="GO" id="GO:0005524">
    <property type="term" value="F:ATP binding"/>
    <property type="evidence" value="ECO:0007669"/>
    <property type="project" value="UniProtKB-KW"/>
</dbReference>
<keyword evidence="2" id="KW-0547">Nucleotide-binding</keyword>
<keyword evidence="7" id="KW-1185">Reference proteome</keyword>
<dbReference type="KEGG" id="vg:10228608"/>
<keyword evidence="3" id="KW-0067">ATP-binding</keyword>
<name>F1D1F1_9CAUD</name>
<evidence type="ECO:0000259" key="5">
    <source>
        <dbReference type="Pfam" id="PF17289"/>
    </source>
</evidence>
<accession>F1D1F1</accession>
<evidence type="ECO:0000256" key="1">
    <source>
        <dbReference type="ARBA" id="ARBA00022612"/>
    </source>
</evidence>
<keyword evidence="1" id="KW-1188">Viral release from host cell</keyword>
<gene>
    <name evidence="6" type="primary">ORF128</name>
</gene>
<dbReference type="InterPro" id="IPR027417">
    <property type="entry name" value="P-loop_NTPase"/>
</dbReference>